<evidence type="ECO:0000313" key="3">
    <source>
        <dbReference type="EMBL" id="NDV86105.1"/>
    </source>
</evidence>
<keyword evidence="2" id="KW-0472">Membrane</keyword>
<dbReference type="AlphaFoldDB" id="A0A6L9ME89"/>
<comment type="caution">
    <text evidence="3">The sequence shown here is derived from an EMBL/GenBank/DDBJ whole genome shotgun (WGS) entry which is preliminary data.</text>
</comment>
<reference evidence="3 4" key="1">
    <citation type="submission" date="2020-01" db="EMBL/GenBank/DDBJ databases">
        <title>Genomes of bacteria type strains.</title>
        <authorList>
            <person name="Chen J."/>
            <person name="Zhu S."/>
            <person name="Chen J."/>
        </authorList>
    </citation>
    <scope>NUCLEOTIDE SEQUENCE [LARGE SCALE GENOMIC DNA]</scope>
    <source>
        <strain evidence="3 4">KCTC 52919</strain>
    </source>
</reference>
<dbReference type="RefSeq" id="WP_163042846.1">
    <property type="nucleotide sequence ID" value="NZ_JAAAMJ010000002.1"/>
</dbReference>
<evidence type="ECO:0000256" key="1">
    <source>
        <dbReference type="SAM" id="MobiDB-lite"/>
    </source>
</evidence>
<dbReference type="NCBIfam" id="NF033632">
    <property type="entry name" value="SLATT_4"/>
    <property type="match status" value="1"/>
</dbReference>
<proteinExistence type="predicted"/>
<gene>
    <name evidence="3" type="ORF">GTW51_05245</name>
</gene>
<dbReference type="Proteomes" id="UP000476332">
    <property type="component" value="Unassembled WGS sequence"/>
</dbReference>
<feature type="region of interest" description="Disordered" evidence="1">
    <location>
        <begin position="168"/>
        <end position="195"/>
    </location>
</feature>
<evidence type="ECO:0000313" key="4">
    <source>
        <dbReference type="Proteomes" id="UP000476332"/>
    </source>
</evidence>
<evidence type="ECO:0000256" key="2">
    <source>
        <dbReference type="SAM" id="Phobius"/>
    </source>
</evidence>
<organism evidence="3 4">
    <name type="scientific">Aurantimonas aggregata</name>
    <dbReference type="NCBI Taxonomy" id="2047720"/>
    <lineage>
        <taxon>Bacteria</taxon>
        <taxon>Pseudomonadati</taxon>
        <taxon>Pseudomonadota</taxon>
        <taxon>Alphaproteobacteria</taxon>
        <taxon>Hyphomicrobiales</taxon>
        <taxon>Aurantimonadaceae</taxon>
        <taxon>Aurantimonas</taxon>
    </lineage>
</organism>
<name>A0A6L9ME89_9HYPH</name>
<protein>
    <submittedName>
        <fullName evidence="3">SLATT domain-containing protein</fullName>
    </submittedName>
</protein>
<sequence length="195" mass="21344">MAAAALQDAIMSQATKIAEDCERAAIRDALLSGQWNAINLWLGLSAALAAALSAALAGAEFLHAGDSQRGGLYSGAAAIIASVATAVLTFLKPSEKAASYQQYSNKYHALRDRIRSFVAIVPHREDPDVDPLGEFEKLLQEKRQIDAEHPILPEWAYRKAHEKMKAKLARKREFQEMQPARNESAGRDSGLMNDQ</sequence>
<keyword evidence="2" id="KW-0812">Transmembrane</keyword>
<feature type="transmembrane region" description="Helical" evidence="2">
    <location>
        <begin position="71"/>
        <end position="91"/>
    </location>
</feature>
<feature type="transmembrane region" description="Helical" evidence="2">
    <location>
        <begin position="38"/>
        <end position="59"/>
    </location>
</feature>
<dbReference type="EMBL" id="JAAAMJ010000002">
    <property type="protein sequence ID" value="NDV86105.1"/>
    <property type="molecule type" value="Genomic_DNA"/>
</dbReference>
<keyword evidence="4" id="KW-1185">Reference proteome</keyword>
<accession>A0A6L9ME89</accession>
<keyword evidence="2" id="KW-1133">Transmembrane helix</keyword>